<reference evidence="1 2" key="1">
    <citation type="submission" date="2018-06" db="EMBL/GenBank/DDBJ databases">
        <title>Genomic Encyclopedia of Archaeal and Bacterial Type Strains, Phase II (KMG-II): from individual species to whole genera.</title>
        <authorList>
            <person name="Goeker M."/>
        </authorList>
    </citation>
    <scope>NUCLEOTIDE SEQUENCE [LARGE SCALE GENOMIC DNA]</scope>
    <source>
        <strain evidence="1 2">DSM 22009</strain>
    </source>
</reference>
<accession>A0A2W7NC22</accession>
<organism evidence="1 2">
    <name type="scientific">Palleronia aestuarii</name>
    <dbReference type="NCBI Taxonomy" id="568105"/>
    <lineage>
        <taxon>Bacteria</taxon>
        <taxon>Pseudomonadati</taxon>
        <taxon>Pseudomonadota</taxon>
        <taxon>Alphaproteobacteria</taxon>
        <taxon>Rhodobacterales</taxon>
        <taxon>Roseobacteraceae</taxon>
        <taxon>Palleronia</taxon>
    </lineage>
</organism>
<dbReference type="RefSeq" id="WP_111536595.1">
    <property type="nucleotide sequence ID" value="NZ_QKZL01000004.1"/>
</dbReference>
<name>A0A2W7NC22_9RHOB</name>
<protein>
    <submittedName>
        <fullName evidence="1">Lambda family phage tail tape measure protein</fullName>
    </submittedName>
</protein>
<dbReference type="AlphaFoldDB" id="A0A2W7NC22"/>
<sequence>MSDDPGFEGLDDDLESFGRTAGGTRVVIGALEAEMRAMQQSAKETNRQVGALSKGLSGSLKKSFEGLIFDGMKASDALKGVARSIVGSTYDAAMKPLSKDVSGLFAGGVGNLMKGLLPFENGAPFSQGRVLPFAQGGIVSGPTAFPMRGATGLMGEAGPEAIMPLARGADGQLGVRSGGGARAVNVTMNIQTPDVSGFQRSQSQIAAQMSRALSRGQRNR</sequence>
<evidence type="ECO:0000313" key="1">
    <source>
        <dbReference type="EMBL" id="PZX17708.1"/>
    </source>
</evidence>
<evidence type="ECO:0000313" key="2">
    <source>
        <dbReference type="Proteomes" id="UP000248916"/>
    </source>
</evidence>
<proteinExistence type="predicted"/>
<dbReference type="Proteomes" id="UP000248916">
    <property type="component" value="Unassembled WGS sequence"/>
</dbReference>
<keyword evidence="2" id="KW-1185">Reference proteome</keyword>
<comment type="caution">
    <text evidence="1">The sequence shown here is derived from an EMBL/GenBank/DDBJ whole genome shotgun (WGS) entry which is preliminary data.</text>
</comment>
<gene>
    <name evidence="1" type="ORF">LX81_01435</name>
</gene>
<dbReference type="EMBL" id="QKZL01000004">
    <property type="protein sequence ID" value="PZX17708.1"/>
    <property type="molecule type" value="Genomic_DNA"/>
</dbReference>
<dbReference type="OrthoDB" id="8448547at2"/>